<dbReference type="SMART" id="SM00382">
    <property type="entry name" value="AAA"/>
    <property type="match status" value="1"/>
</dbReference>
<evidence type="ECO:0000259" key="3">
    <source>
        <dbReference type="PROSITE" id="PS50893"/>
    </source>
</evidence>
<keyword evidence="2" id="KW-0067">ATP-binding</keyword>
<dbReference type="OrthoDB" id="9791546at2"/>
<dbReference type="InterPro" id="IPR017871">
    <property type="entry name" value="ABC_transporter-like_CS"/>
</dbReference>
<keyword evidence="1" id="KW-0547">Nucleotide-binding</keyword>
<dbReference type="PANTHER" id="PTHR42798:SF6">
    <property type="entry name" value="CELL DIVISION ATP-BINDING PROTEIN FTSE"/>
    <property type="match status" value="1"/>
</dbReference>
<dbReference type="InterPro" id="IPR003439">
    <property type="entry name" value="ABC_transporter-like_ATP-bd"/>
</dbReference>
<keyword evidence="4" id="KW-0378">Hydrolase</keyword>
<dbReference type="Proteomes" id="UP000308489">
    <property type="component" value="Chromosome 1"/>
</dbReference>
<evidence type="ECO:0000313" key="5">
    <source>
        <dbReference type="Proteomes" id="UP000308489"/>
    </source>
</evidence>
<dbReference type="InterPro" id="IPR027417">
    <property type="entry name" value="P-loop_NTPase"/>
</dbReference>
<dbReference type="GO" id="GO:0005524">
    <property type="term" value="F:ATP binding"/>
    <property type="evidence" value="ECO:0007669"/>
    <property type="project" value="UniProtKB-KW"/>
</dbReference>
<proteinExistence type="predicted"/>
<dbReference type="PROSITE" id="PS50893">
    <property type="entry name" value="ABC_TRANSPORTER_2"/>
    <property type="match status" value="1"/>
</dbReference>
<dbReference type="InterPro" id="IPR003593">
    <property type="entry name" value="AAA+_ATPase"/>
</dbReference>
<dbReference type="PANTHER" id="PTHR42798">
    <property type="entry name" value="LIPOPROTEIN-RELEASING SYSTEM ATP-BINDING PROTEIN LOLD"/>
    <property type="match status" value="1"/>
</dbReference>
<dbReference type="GO" id="GO:0016887">
    <property type="term" value="F:ATP hydrolysis activity"/>
    <property type="evidence" value="ECO:0007669"/>
    <property type="project" value="InterPro"/>
</dbReference>
<sequence length="231" mass="26229">MKGFDVQTSNVSFSVKEGNVKRNILDDISYNFEGNKITTIGGPSGSGKTTLLYALAGILNIDKGDVRIGEKSIYGMSLKERDDFRLHNISFIYQNLNLFSFMNVEQNILLPFMLRKEEVNEKVREKMDYYLDLMELGNIKKKDIQSLSGGEQQRIAIIRSIIADMKLILADEPTGNLDKQNTIKFMKCLTKIKEDSDTTIIIVTHDENVYDFGDNKLKLDNGQIAEKNAKQ</sequence>
<name>A0A4U9RN82_HATHI</name>
<dbReference type="SUPFAM" id="SSF52540">
    <property type="entry name" value="P-loop containing nucleoside triphosphate hydrolases"/>
    <property type="match status" value="1"/>
</dbReference>
<dbReference type="Gene3D" id="3.40.50.300">
    <property type="entry name" value="P-loop containing nucleotide triphosphate hydrolases"/>
    <property type="match status" value="1"/>
</dbReference>
<dbReference type="KEGG" id="hhw:NCTC503_02158"/>
<dbReference type="AlphaFoldDB" id="A0A4U9RN82"/>
<dbReference type="Pfam" id="PF00005">
    <property type="entry name" value="ABC_tran"/>
    <property type="match status" value="1"/>
</dbReference>
<keyword evidence="5" id="KW-1185">Reference proteome</keyword>
<dbReference type="PROSITE" id="PS00211">
    <property type="entry name" value="ABC_TRANSPORTER_1"/>
    <property type="match status" value="1"/>
</dbReference>
<reference evidence="4 5" key="1">
    <citation type="submission" date="2019-05" db="EMBL/GenBank/DDBJ databases">
        <authorList>
            <consortium name="Pathogen Informatics"/>
        </authorList>
    </citation>
    <scope>NUCLEOTIDE SEQUENCE [LARGE SCALE GENOMIC DNA]</scope>
    <source>
        <strain evidence="4 5">NCTC503</strain>
    </source>
</reference>
<dbReference type="EC" id="3.6.3.-" evidence="4"/>
<gene>
    <name evidence="4" type="primary">lolD_6</name>
    <name evidence="4" type="ORF">NCTC503_02158</name>
</gene>
<evidence type="ECO:0000256" key="2">
    <source>
        <dbReference type="ARBA" id="ARBA00022840"/>
    </source>
</evidence>
<dbReference type="EMBL" id="LR590481">
    <property type="protein sequence ID" value="VTQ93672.1"/>
    <property type="molecule type" value="Genomic_DNA"/>
</dbReference>
<protein>
    <submittedName>
        <fullName evidence="4">Antimicrobial peptide ABC transporter ATPase</fullName>
        <ecNumber evidence="4">3.6.3.-</ecNumber>
    </submittedName>
</protein>
<dbReference type="RefSeq" id="WP_138210723.1">
    <property type="nucleotide sequence ID" value="NZ_CBCRUQ010000013.1"/>
</dbReference>
<evidence type="ECO:0000256" key="1">
    <source>
        <dbReference type="ARBA" id="ARBA00022741"/>
    </source>
</evidence>
<evidence type="ECO:0000313" key="4">
    <source>
        <dbReference type="EMBL" id="VTQ93672.1"/>
    </source>
</evidence>
<accession>A0A4U9RN82</accession>
<organism evidence="4 5">
    <name type="scientific">Hathewaya histolytica</name>
    <name type="common">Clostridium histolyticum</name>
    <dbReference type="NCBI Taxonomy" id="1498"/>
    <lineage>
        <taxon>Bacteria</taxon>
        <taxon>Bacillati</taxon>
        <taxon>Bacillota</taxon>
        <taxon>Clostridia</taxon>
        <taxon>Eubacteriales</taxon>
        <taxon>Clostridiaceae</taxon>
        <taxon>Hathewaya</taxon>
    </lineage>
</organism>
<feature type="domain" description="ABC transporter" evidence="3">
    <location>
        <begin position="6"/>
        <end position="231"/>
    </location>
</feature>